<organism evidence="2 3">
    <name type="scientific">Cichlidogyrus casuarinus</name>
    <dbReference type="NCBI Taxonomy" id="1844966"/>
    <lineage>
        <taxon>Eukaryota</taxon>
        <taxon>Metazoa</taxon>
        <taxon>Spiralia</taxon>
        <taxon>Lophotrochozoa</taxon>
        <taxon>Platyhelminthes</taxon>
        <taxon>Monogenea</taxon>
        <taxon>Monopisthocotylea</taxon>
        <taxon>Dactylogyridea</taxon>
        <taxon>Ancyrocephalidae</taxon>
        <taxon>Cichlidogyrus</taxon>
    </lineage>
</organism>
<dbReference type="InterPro" id="IPR001251">
    <property type="entry name" value="CRAL-TRIO_dom"/>
</dbReference>
<dbReference type="CDD" id="cd00170">
    <property type="entry name" value="SEC14"/>
    <property type="match status" value="1"/>
</dbReference>
<dbReference type="Pfam" id="PF00620">
    <property type="entry name" value="RhoGAP"/>
    <property type="match status" value="1"/>
</dbReference>
<dbReference type="PANTHER" id="PTHR45808:SF2">
    <property type="entry name" value="RHO GTPASE-ACTIVATING PROTEIN 68F"/>
    <property type="match status" value="1"/>
</dbReference>
<sequence length="366" mass="42528">MWSHYLCLLDDKIFEEFDDDSAISHEEFLEDDFEKELACFTSPFVISHTQDSIDHEFIDIFRLGIVQLAGDDKMGRKIVKNLKNLYVLHPTMTVKVIWSMFKPFVSEKFRRKLVYLDRLGDLENFMYLDQLPIPSRVKMFDQLLGKGMSPRLDPDCGSFLEFVLPSITEAETDASQQFGVSLAFLKKQGSSPIPIVVQQTIQYIRDEGLNMEGIFRRSVASSVIRKVQTRYNRGEYVDLYHYDDPHLAAVLLKTFLRELSEPILTYDLFDQIVNLQYKSASSRLDLAQDLIEQLPKENYIILKYIVQFLTDVVMHSATNKMTAQNLAVVFGPNFIWSRTQMTYPVIPPINSFTQLLITHFEKIFIR</sequence>
<dbReference type="SUPFAM" id="SSF52087">
    <property type="entry name" value="CRAL/TRIO domain"/>
    <property type="match status" value="1"/>
</dbReference>
<evidence type="ECO:0000313" key="2">
    <source>
        <dbReference type="EMBL" id="KAL3317887.1"/>
    </source>
</evidence>
<dbReference type="Gene3D" id="3.40.525.10">
    <property type="entry name" value="CRAL-TRIO lipid binding domain"/>
    <property type="match status" value="1"/>
</dbReference>
<dbReference type="PROSITE" id="PS50238">
    <property type="entry name" value="RHOGAP"/>
    <property type="match status" value="1"/>
</dbReference>
<dbReference type="Pfam" id="PF13716">
    <property type="entry name" value="CRAL_TRIO_2"/>
    <property type="match status" value="1"/>
</dbReference>
<evidence type="ECO:0000313" key="3">
    <source>
        <dbReference type="Proteomes" id="UP001626550"/>
    </source>
</evidence>
<gene>
    <name evidence="2" type="primary">ARHGAP1</name>
    <name evidence="2" type="ORF">Ciccas_003445</name>
</gene>
<dbReference type="SUPFAM" id="SSF48350">
    <property type="entry name" value="GTPase activation domain, GAP"/>
    <property type="match status" value="1"/>
</dbReference>
<dbReference type="Gene3D" id="1.10.555.10">
    <property type="entry name" value="Rho GTPase activation protein"/>
    <property type="match status" value="1"/>
</dbReference>
<dbReference type="InterPro" id="IPR008936">
    <property type="entry name" value="Rho_GTPase_activation_prot"/>
</dbReference>
<name>A0ABD2QF80_9PLAT</name>
<accession>A0ABD2QF80</accession>
<dbReference type="InterPro" id="IPR000198">
    <property type="entry name" value="RhoGAP_dom"/>
</dbReference>
<dbReference type="InterPro" id="IPR036865">
    <property type="entry name" value="CRAL-TRIO_dom_sf"/>
</dbReference>
<dbReference type="Proteomes" id="UP001626550">
    <property type="component" value="Unassembled WGS sequence"/>
</dbReference>
<keyword evidence="3" id="KW-1185">Reference proteome</keyword>
<dbReference type="SMART" id="SM00324">
    <property type="entry name" value="RhoGAP"/>
    <property type="match status" value="1"/>
</dbReference>
<protein>
    <submittedName>
        <fullName evidence="2">Rho GTPase-activating protein 1</fullName>
    </submittedName>
</protein>
<comment type="caution">
    <text evidence="2">The sequence shown here is derived from an EMBL/GenBank/DDBJ whole genome shotgun (WGS) entry which is preliminary data.</text>
</comment>
<dbReference type="EMBL" id="JBJKFK010000313">
    <property type="protein sequence ID" value="KAL3317887.1"/>
    <property type="molecule type" value="Genomic_DNA"/>
</dbReference>
<evidence type="ECO:0000259" key="1">
    <source>
        <dbReference type="PROSITE" id="PS50238"/>
    </source>
</evidence>
<proteinExistence type="predicted"/>
<dbReference type="PANTHER" id="PTHR45808">
    <property type="entry name" value="RHO GTPASE-ACTIVATING PROTEIN 68F"/>
    <property type="match status" value="1"/>
</dbReference>
<dbReference type="AlphaFoldDB" id="A0ABD2QF80"/>
<reference evidence="2 3" key="1">
    <citation type="submission" date="2024-11" db="EMBL/GenBank/DDBJ databases">
        <title>Adaptive evolution of stress response genes in parasites aligns with host niche diversity.</title>
        <authorList>
            <person name="Hahn C."/>
            <person name="Resl P."/>
        </authorList>
    </citation>
    <scope>NUCLEOTIDE SEQUENCE [LARGE SCALE GENOMIC DNA]</scope>
    <source>
        <strain evidence="2">EGGRZ-B1_66</strain>
        <tissue evidence="2">Body</tissue>
    </source>
</reference>
<feature type="domain" description="Rho-GAP" evidence="1">
    <location>
        <begin position="180"/>
        <end position="364"/>
    </location>
</feature>